<dbReference type="EMBL" id="CAJNNW010008786">
    <property type="protein sequence ID" value="CAE8650369.1"/>
    <property type="molecule type" value="Genomic_DNA"/>
</dbReference>
<evidence type="ECO:0000259" key="3">
    <source>
        <dbReference type="Pfam" id="PF17177"/>
    </source>
</evidence>
<protein>
    <recommendedName>
        <fullName evidence="3">PROP1-like PPR domain-containing protein</fullName>
    </recommendedName>
</protein>
<keyword evidence="1" id="KW-0677">Repeat</keyword>
<feature type="domain" description="PROP1-like PPR" evidence="3">
    <location>
        <begin position="219"/>
        <end position="340"/>
    </location>
</feature>
<gene>
    <name evidence="4" type="ORF">PGLA2088_LOCUS8203</name>
</gene>
<evidence type="ECO:0000313" key="5">
    <source>
        <dbReference type="Proteomes" id="UP000626109"/>
    </source>
</evidence>
<proteinExistence type="predicted"/>
<comment type="caution">
    <text evidence="4">The sequence shown here is derived from an EMBL/GenBank/DDBJ whole genome shotgun (WGS) entry which is preliminary data.</text>
</comment>
<organism evidence="4 5">
    <name type="scientific">Polarella glacialis</name>
    <name type="common">Dinoflagellate</name>
    <dbReference type="NCBI Taxonomy" id="89957"/>
    <lineage>
        <taxon>Eukaryota</taxon>
        <taxon>Sar</taxon>
        <taxon>Alveolata</taxon>
        <taxon>Dinophyceae</taxon>
        <taxon>Suessiales</taxon>
        <taxon>Suessiaceae</taxon>
        <taxon>Polarella</taxon>
    </lineage>
</organism>
<evidence type="ECO:0000313" key="4">
    <source>
        <dbReference type="EMBL" id="CAE8650369.1"/>
    </source>
</evidence>
<dbReference type="Proteomes" id="UP000626109">
    <property type="component" value="Unassembled WGS sequence"/>
</dbReference>
<name>A0A813IG83_POLGL</name>
<dbReference type="NCBIfam" id="TIGR00756">
    <property type="entry name" value="PPR"/>
    <property type="match status" value="1"/>
</dbReference>
<evidence type="ECO:0000256" key="2">
    <source>
        <dbReference type="PROSITE-ProRule" id="PRU00708"/>
    </source>
</evidence>
<sequence>MLRLFSTRRLALSCASQQAGTLVLLRTVTVRAAQNKLQTQSLKGPNQVLRADTREKQTAKNVLRSRLPERPPGLNAATSKMVDLTKRRQFSEGLALFDATPKPDAVLYDSVLNLCAKGLLYDDARRIWTQMPEAWRSVVSYSTMIDLCRRLKKGNEAADLYAGMVAADVKPNIITHGSMIMVYSMMGQSSKAMELFESIKSTTLPNANIMSQQMVYLAAMSATARTGDYARTRLIFLAMTQDNQIPPNQMHFNALLTACADSNNRLPEVARTVFDSMPQWNLEARVEDYTILISCCQEDLPFCKSLLDQMKRVGLKPNGRTYQELLEAHIIAGDASGGQELLQRSTSLLDRGSRKVQRLLRDLQRLVS</sequence>
<dbReference type="PANTHER" id="PTHR47447">
    <property type="entry name" value="OS03G0856100 PROTEIN"/>
    <property type="match status" value="1"/>
</dbReference>
<dbReference type="PANTHER" id="PTHR47447:SF17">
    <property type="entry name" value="OS12G0638900 PROTEIN"/>
    <property type="match status" value="1"/>
</dbReference>
<dbReference type="InterPro" id="IPR033443">
    <property type="entry name" value="PROP1-like_PPR_dom"/>
</dbReference>
<reference evidence="4" key="1">
    <citation type="submission" date="2021-02" db="EMBL/GenBank/DDBJ databases">
        <authorList>
            <person name="Dougan E. K."/>
            <person name="Rhodes N."/>
            <person name="Thang M."/>
            <person name="Chan C."/>
        </authorList>
    </citation>
    <scope>NUCLEOTIDE SEQUENCE</scope>
</reference>
<dbReference type="InterPro" id="IPR011990">
    <property type="entry name" value="TPR-like_helical_dom_sf"/>
</dbReference>
<accession>A0A813IG83</accession>
<dbReference type="PROSITE" id="PS51375">
    <property type="entry name" value="PPR"/>
    <property type="match status" value="1"/>
</dbReference>
<dbReference type="Gene3D" id="1.25.40.10">
    <property type="entry name" value="Tetratricopeptide repeat domain"/>
    <property type="match status" value="3"/>
</dbReference>
<feature type="repeat" description="PPR" evidence="2">
    <location>
        <begin position="137"/>
        <end position="171"/>
    </location>
</feature>
<dbReference type="AlphaFoldDB" id="A0A813IG83"/>
<dbReference type="InterPro" id="IPR002885">
    <property type="entry name" value="PPR_rpt"/>
</dbReference>
<dbReference type="Pfam" id="PF17177">
    <property type="entry name" value="PPR_long"/>
    <property type="match status" value="1"/>
</dbReference>
<evidence type="ECO:0000256" key="1">
    <source>
        <dbReference type="ARBA" id="ARBA00022737"/>
    </source>
</evidence>
<dbReference type="Pfam" id="PF01535">
    <property type="entry name" value="PPR"/>
    <property type="match status" value="2"/>
</dbReference>